<reference evidence="4 5" key="1">
    <citation type="submission" date="2016-11" db="EMBL/GenBank/DDBJ databases">
        <authorList>
            <person name="Jaros S."/>
            <person name="Januszkiewicz K."/>
            <person name="Wedrychowicz H."/>
        </authorList>
    </citation>
    <scope>NUCLEOTIDE SEQUENCE [LARGE SCALE GENOMIC DNA]</scope>
    <source>
        <strain evidence="4 5">DSM 27621</strain>
    </source>
</reference>
<dbReference type="PANTHER" id="PTHR10655:SF17">
    <property type="entry name" value="LYSOPHOSPHOLIPASE-LIKE PROTEIN 1"/>
    <property type="match status" value="1"/>
</dbReference>
<evidence type="ECO:0000256" key="2">
    <source>
        <dbReference type="ARBA" id="ARBA00022801"/>
    </source>
</evidence>
<dbReference type="SUPFAM" id="SSF53474">
    <property type="entry name" value="alpha/beta-Hydrolases"/>
    <property type="match status" value="1"/>
</dbReference>
<dbReference type="Pfam" id="PF02230">
    <property type="entry name" value="Abhydrolase_2"/>
    <property type="match status" value="1"/>
</dbReference>
<dbReference type="Gene3D" id="3.40.50.1820">
    <property type="entry name" value="alpha/beta hydrolase"/>
    <property type="match status" value="1"/>
</dbReference>
<evidence type="ECO:0000313" key="4">
    <source>
        <dbReference type="EMBL" id="SHL28746.1"/>
    </source>
</evidence>
<accession>A0A1M6ZE06</accession>
<dbReference type="InterPro" id="IPR050565">
    <property type="entry name" value="LYPA1-2/EST-like"/>
</dbReference>
<protein>
    <submittedName>
        <fullName evidence="4">Phospholipase/carboxylesterase</fullName>
    </submittedName>
</protein>
<comment type="similarity">
    <text evidence="1">Belongs to the AB hydrolase superfamily. AB hydrolase 2 family.</text>
</comment>
<proteinExistence type="inferred from homology"/>
<evidence type="ECO:0000259" key="3">
    <source>
        <dbReference type="Pfam" id="PF02230"/>
    </source>
</evidence>
<evidence type="ECO:0000313" key="5">
    <source>
        <dbReference type="Proteomes" id="UP000184069"/>
    </source>
</evidence>
<feature type="domain" description="Phospholipase/carboxylesterase/thioesterase" evidence="3">
    <location>
        <begin position="32"/>
        <end position="217"/>
    </location>
</feature>
<dbReference type="InterPro" id="IPR003140">
    <property type="entry name" value="PLipase/COase/thioEstase"/>
</dbReference>
<dbReference type="PANTHER" id="PTHR10655">
    <property type="entry name" value="LYSOPHOSPHOLIPASE-RELATED"/>
    <property type="match status" value="1"/>
</dbReference>
<name>A0A1M6ZE06_9FLAO</name>
<dbReference type="InterPro" id="IPR029058">
    <property type="entry name" value="AB_hydrolase_fold"/>
</dbReference>
<organism evidence="4 5">
    <name type="scientific">Chryseobacterium contaminans</name>
    <dbReference type="NCBI Taxonomy" id="1423959"/>
    <lineage>
        <taxon>Bacteria</taxon>
        <taxon>Pseudomonadati</taxon>
        <taxon>Bacteroidota</taxon>
        <taxon>Flavobacteriia</taxon>
        <taxon>Flavobacteriales</taxon>
        <taxon>Weeksellaceae</taxon>
        <taxon>Chryseobacterium group</taxon>
        <taxon>Chryseobacterium</taxon>
    </lineage>
</organism>
<evidence type="ECO:0000256" key="1">
    <source>
        <dbReference type="ARBA" id="ARBA00006499"/>
    </source>
</evidence>
<dbReference type="STRING" id="1423959.SAMN05444407_103195"/>
<dbReference type="AlphaFoldDB" id="A0A1M6ZE06"/>
<dbReference type="GO" id="GO:0016787">
    <property type="term" value="F:hydrolase activity"/>
    <property type="evidence" value="ECO:0007669"/>
    <property type="project" value="UniProtKB-KW"/>
</dbReference>
<sequence>MFFQRSIIQQKNTDREIMSHILNIKTAGIPLRQAKKALIMVHGRGGSAQDILSLSQHLNVKEYAIVAPQALNHTWYPLSFMAPVEQNEPWLSSALKMVEETVQAVKDAGIAPEDIYFFGFSQGACLTLEFLARNAQKFGGAVAIIGGVIGDKINRENYKGDFAGTPVVLGTSNPDFHVPVERVYATANILREMNAEVTEKVYANFGHSINQEEIELANSIVFK</sequence>
<dbReference type="Proteomes" id="UP000184069">
    <property type="component" value="Unassembled WGS sequence"/>
</dbReference>
<keyword evidence="2" id="KW-0378">Hydrolase</keyword>
<gene>
    <name evidence="4" type="ORF">SAMN05444407_103195</name>
</gene>
<dbReference type="EMBL" id="FRBM01000003">
    <property type="protein sequence ID" value="SHL28746.1"/>
    <property type="molecule type" value="Genomic_DNA"/>
</dbReference>